<dbReference type="SUPFAM" id="SSF51445">
    <property type="entry name" value="(Trans)glycosidases"/>
    <property type="match status" value="1"/>
</dbReference>
<evidence type="ECO:0000313" key="3">
    <source>
        <dbReference type="Proteomes" id="UP001519460"/>
    </source>
</evidence>
<gene>
    <name evidence="2" type="ORF">BaRGS_00006964</name>
</gene>
<sequence>IILETRKSKSQQTKTRMLKIAFTLAVILSNAHQTASNVVVMRIKGDNYKTLSQTVDVRIDLDGAAGFTGPKFVGVAIDASFFREKWKYFDVYSKTVKSLAQGLSPSFLRMGGTAADFLIFNATAPGAKICEICESDVSVERQDKNFTMSGVDWERLNYLVETASWDLIFDINVFLRKGNVWDPDNARKIFQFSQERGYKIPCFQLGNEPNAYYHDFKINITSSQMVNDMQILRSVLSEFTQYRNSCIVGPEVTKVTKGSGRDYLEGFLQAGGQNIVAAATLHHYYFNVETKGASVSDFVNATILDSLNEELQIGTSIVHRYGPSLPVWLSETSSVSGGGLAGVSNGYAAGFMWLDKLGLSALYGLRTVIRQTFYHGNYALIGDDLTPNPDYFLTVLYKRLVQGPVLRVQTSGEMVRIYAHCSNPDRYSRGAMTVYALNLHNEPVTLNLSQFRGQTLHLYMLVPGDHHGLRSKFVALNGKRLEMVDHDLPPMPPEVRSGPVTMAPYSFGFIVIPQADVKICQS</sequence>
<dbReference type="AlphaFoldDB" id="A0ABD0LQW5"/>
<evidence type="ECO:0008006" key="4">
    <source>
        <dbReference type="Google" id="ProtNLM"/>
    </source>
</evidence>
<comment type="similarity">
    <text evidence="1">Belongs to the glycosyl hydrolase 79 family.</text>
</comment>
<comment type="caution">
    <text evidence="2">The sequence shown here is derived from an EMBL/GenBank/DDBJ whole genome shotgun (WGS) entry which is preliminary data.</text>
</comment>
<reference evidence="2 3" key="1">
    <citation type="journal article" date="2023" name="Sci. Data">
        <title>Genome assembly of the Korean intertidal mud-creeper Batillaria attramentaria.</title>
        <authorList>
            <person name="Patra A.K."/>
            <person name="Ho P.T."/>
            <person name="Jun S."/>
            <person name="Lee S.J."/>
            <person name="Kim Y."/>
            <person name="Won Y.J."/>
        </authorList>
    </citation>
    <scope>NUCLEOTIDE SEQUENCE [LARGE SCALE GENOMIC DNA]</scope>
    <source>
        <strain evidence="2">Wonlab-2016</strain>
    </source>
</reference>
<dbReference type="Proteomes" id="UP001519460">
    <property type="component" value="Unassembled WGS sequence"/>
</dbReference>
<accession>A0ABD0LQW5</accession>
<protein>
    <recommendedName>
        <fullName evidence="4">Heparanase</fullName>
    </recommendedName>
</protein>
<keyword evidence="3" id="KW-1185">Reference proteome</keyword>
<name>A0ABD0LQW5_9CAEN</name>
<dbReference type="Gene3D" id="3.20.20.80">
    <property type="entry name" value="Glycosidases"/>
    <property type="match status" value="1"/>
</dbReference>
<dbReference type="PANTHER" id="PTHR46145">
    <property type="entry name" value="HEPARANASE"/>
    <property type="match status" value="1"/>
</dbReference>
<feature type="non-terminal residue" evidence="2">
    <location>
        <position position="1"/>
    </location>
</feature>
<proteinExistence type="inferred from homology"/>
<evidence type="ECO:0000313" key="2">
    <source>
        <dbReference type="EMBL" id="KAK7501878.1"/>
    </source>
</evidence>
<dbReference type="PANTHER" id="PTHR46145:SF4">
    <property type="entry name" value="HEPARANASE"/>
    <property type="match status" value="1"/>
</dbReference>
<dbReference type="InterPro" id="IPR017853">
    <property type="entry name" value="GH"/>
</dbReference>
<organism evidence="2 3">
    <name type="scientific">Batillaria attramentaria</name>
    <dbReference type="NCBI Taxonomy" id="370345"/>
    <lineage>
        <taxon>Eukaryota</taxon>
        <taxon>Metazoa</taxon>
        <taxon>Spiralia</taxon>
        <taxon>Lophotrochozoa</taxon>
        <taxon>Mollusca</taxon>
        <taxon>Gastropoda</taxon>
        <taxon>Caenogastropoda</taxon>
        <taxon>Sorbeoconcha</taxon>
        <taxon>Cerithioidea</taxon>
        <taxon>Batillariidae</taxon>
        <taxon>Batillaria</taxon>
    </lineage>
</organism>
<evidence type="ECO:0000256" key="1">
    <source>
        <dbReference type="ARBA" id="ARBA00009800"/>
    </source>
</evidence>
<dbReference type="InterPro" id="IPR005199">
    <property type="entry name" value="Glyco_hydro_79"/>
</dbReference>
<dbReference type="Pfam" id="PF03662">
    <property type="entry name" value="Glyco_hydro_79n"/>
    <property type="match status" value="1"/>
</dbReference>
<dbReference type="EMBL" id="JACVVK020000029">
    <property type="protein sequence ID" value="KAK7501878.1"/>
    <property type="molecule type" value="Genomic_DNA"/>
</dbReference>